<organism evidence="1 2">
    <name type="scientific">Rhizocola hellebori</name>
    <dbReference type="NCBI Taxonomy" id="1392758"/>
    <lineage>
        <taxon>Bacteria</taxon>
        <taxon>Bacillati</taxon>
        <taxon>Actinomycetota</taxon>
        <taxon>Actinomycetes</taxon>
        <taxon>Micromonosporales</taxon>
        <taxon>Micromonosporaceae</taxon>
        <taxon>Rhizocola</taxon>
    </lineage>
</organism>
<proteinExistence type="predicted"/>
<evidence type="ECO:0000313" key="1">
    <source>
        <dbReference type="EMBL" id="GIH03281.1"/>
    </source>
</evidence>
<comment type="caution">
    <text evidence="1">The sequence shown here is derived from an EMBL/GenBank/DDBJ whole genome shotgun (WGS) entry which is preliminary data.</text>
</comment>
<evidence type="ECO:0000313" key="2">
    <source>
        <dbReference type="Proteomes" id="UP000612899"/>
    </source>
</evidence>
<dbReference type="RefSeq" id="WP_203907190.1">
    <property type="nucleotide sequence ID" value="NZ_BONY01000006.1"/>
</dbReference>
<dbReference type="EMBL" id="BONY01000006">
    <property type="protein sequence ID" value="GIH03281.1"/>
    <property type="molecule type" value="Genomic_DNA"/>
</dbReference>
<protein>
    <submittedName>
        <fullName evidence="1">Uncharacterized protein</fullName>
    </submittedName>
</protein>
<gene>
    <name evidence="1" type="ORF">Rhe02_13480</name>
</gene>
<sequence>MAIVGIRPFAVGVLAAFAAVCEANASPSTLVGQRWLFGCALSAGLAAYLALPTMLDYTLILKKISDPIVKNFTAAVIDSEAVLRRVSADLRLSDPVFETS</sequence>
<name>A0A8J3VEF7_9ACTN</name>
<dbReference type="Proteomes" id="UP000612899">
    <property type="component" value="Unassembled WGS sequence"/>
</dbReference>
<keyword evidence="2" id="KW-1185">Reference proteome</keyword>
<reference evidence="1" key="1">
    <citation type="submission" date="2021-01" db="EMBL/GenBank/DDBJ databases">
        <title>Whole genome shotgun sequence of Rhizocola hellebori NBRC 109834.</title>
        <authorList>
            <person name="Komaki H."/>
            <person name="Tamura T."/>
        </authorList>
    </citation>
    <scope>NUCLEOTIDE SEQUENCE</scope>
    <source>
        <strain evidence="1">NBRC 109834</strain>
    </source>
</reference>
<accession>A0A8J3VEF7</accession>
<dbReference type="AlphaFoldDB" id="A0A8J3VEF7"/>